<keyword evidence="3" id="KW-1185">Reference proteome</keyword>
<keyword evidence="1" id="KW-1133">Transmembrane helix</keyword>
<gene>
    <name evidence="2" type="ORF">SAMN06295960_4167</name>
</gene>
<keyword evidence="1" id="KW-0812">Transmembrane</keyword>
<feature type="transmembrane region" description="Helical" evidence="1">
    <location>
        <begin position="16"/>
        <end position="43"/>
    </location>
</feature>
<dbReference type="STRING" id="1852522.SAMN06295960_4167"/>
<name>A0A1X7LRV1_9BACL</name>
<evidence type="ECO:0000256" key="1">
    <source>
        <dbReference type="SAM" id="Phobius"/>
    </source>
</evidence>
<dbReference type="Proteomes" id="UP000193834">
    <property type="component" value="Unassembled WGS sequence"/>
</dbReference>
<proteinExistence type="predicted"/>
<dbReference type="AlphaFoldDB" id="A0A1X7LRV1"/>
<dbReference type="OrthoDB" id="2971140at2"/>
<protein>
    <submittedName>
        <fullName evidence="2">Tfp pilus assembly protein PilN</fullName>
    </submittedName>
</protein>
<keyword evidence="1" id="KW-0472">Membrane</keyword>
<dbReference type="EMBL" id="FXAZ01000007">
    <property type="protein sequence ID" value="SMG56601.1"/>
    <property type="molecule type" value="Genomic_DNA"/>
</dbReference>
<reference evidence="2 3" key="1">
    <citation type="submission" date="2017-04" db="EMBL/GenBank/DDBJ databases">
        <authorList>
            <person name="Afonso C.L."/>
            <person name="Miller P.J."/>
            <person name="Scott M.A."/>
            <person name="Spackman E."/>
            <person name="Goraichik I."/>
            <person name="Dimitrov K.M."/>
            <person name="Suarez D.L."/>
            <person name="Swayne D.E."/>
        </authorList>
    </citation>
    <scope>NUCLEOTIDE SEQUENCE [LARGE SCALE GENOMIC DNA]</scope>
    <source>
        <strain evidence="2 3">11</strain>
    </source>
</reference>
<evidence type="ECO:0000313" key="3">
    <source>
        <dbReference type="Proteomes" id="UP000193834"/>
    </source>
</evidence>
<accession>A0A1X7LRV1</accession>
<sequence>MLSEINLLPQREERSFFFFVSVIVLAAVVLLGSVGLFITHYVLSQEEQRVQQESKQLEKQIEVVSAKLLQGVSASIVDQYAQIVESVEMLPLNTGSIIDQLSSLLPANGFFKSYAYVEPGVINIAAKFDNSAEAAQYVHHLTYAEWVVTAEIRSLVKQKGETAGPGQYEGQFLIEVDREAFKLRGADGS</sequence>
<evidence type="ECO:0000313" key="2">
    <source>
        <dbReference type="EMBL" id="SMG56601.1"/>
    </source>
</evidence>
<dbReference type="RefSeq" id="WP_085497608.1">
    <property type="nucleotide sequence ID" value="NZ_FXAZ01000007.1"/>
</dbReference>
<organism evidence="2 3">
    <name type="scientific">Paenibacillus aquistagni</name>
    <dbReference type="NCBI Taxonomy" id="1852522"/>
    <lineage>
        <taxon>Bacteria</taxon>
        <taxon>Bacillati</taxon>
        <taxon>Bacillota</taxon>
        <taxon>Bacilli</taxon>
        <taxon>Bacillales</taxon>
        <taxon>Paenibacillaceae</taxon>
        <taxon>Paenibacillus</taxon>
    </lineage>
</organism>